<evidence type="ECO:0000313" key="3">
    <source>
        <dbReference type="Proteomes" id="UP000296049"/>
    </source>
</evidence>
<evidence type="ECO:0000313" key="2">
    <source>
        <dbReference type="EMBL" id="EOA96853.1"/>
    </source>
</evidence>
<accession>R0KUA7</accession>
<feature type="compositionally biased region" description="Polar residues" evidence="1">
    <location>
        <begin position="271"/>
        <end position="283"/>
    </location>
</feature>
<name>R0KUA7_ANAPL</name>
<evidence type="ECO:0000256" key="1">
    <source>
        <dbReference type="SAM" id="MobiDB-lite"/>
    </source>
</evidence>
<dbReference type="Proteomes" id="UP000296049">
    <property type="component" value="Unassembled WGS sequence"/>
</dbReference>
<organism evidence="2 3">
    <name type="scientific">Anas platyrhynchos</name>
    <name type="common">Mallard</name>
    <name type="synonym">Anas boschas</name>
    <dbReference type="NCBI Taxonomy" id="8839"/>
    <lineage>
        <taxon>Eukaryota</taxon>
        <taxon>Metazoa</taxon>
        <taxon>Chordata</taxon>
        <taxon>Craniata</taxon>
        <taxon>Vertebrata</taxon>
        <taxon>Euteleostomi</taxon>
        <taxon>Archelosauria</taxon>
        <taxon>Archosauria</taxon>
        <taxon>Dinosauria</taxon>
        <taxon>Saurischia</taxon>
        <taxon>Theropoda</taxon>
        <taxon>Coelurosauria</taxon>
        <taxon>Aves</taxon>
        <taxon>Neognathae</taxon>
        <taxon>Galloanserae</taxon>
        <taxon>Anseriformes</taxon>
        <taxon>Anatidae</taxon>
        <taxon>Anatinae</taxon>
        <taxon>Anas</taxon>
    </lineage>
</organism>
<dbReference type="AlphaFoldDB" id="R0KUA7"/>
<proteinExistence type="predicted"/>
<gene>
    <name evidence="2" type="ORF">Anapl_11903</name>
</gene>
<reference evidence="3" key="1">
    <citation type="journal article" date="2013" name="Nat. Genet.">
        <title>The duck genome and transcriptome provide insight into an avian influenza virus reservoir species.</title>
        <authorList>
            <person name="Huang Y."/>
            <person name="Li Y."/>
            <person name="Burt D.W."/>
            <person name="Chen H."/>
            <person name="Zhang Y."/>
            <person name="Qian W."/>
            <person name="Kim H."/>
            <person name="Gan S."/>
            <person name="Zhao Y."/>
            <person name="Li J."/>
            <person name="Yi K."/>
            <person name="Feng H."/>
            <person name="Zhu P."/>
            <person name="Li B."/>
            <person name="Liu Q."/>
            <person name="Fairley S."/>
            <person name="Magor K.E."/>
            <person name="Du Z."/>
            <person name="Hu X."/>
            <person name="Goodman L."/>
            <person name="Tafer H."/>
            <person name="Vignal A."/>
            <person name="Lee T."/>
            <person name="Kim K.W."/>
            <person name="Sheng Z."/>
            <person name="An Y."/>
            <person name="Searle S."/>
            <person name="Herrero J."/>
            <person name="Groenen M.A."/>
            <person name="Crooijmans R.P."/>
            <person name="Faraut T."/>
            <person name="Cai Q."/>
            <person name="Webster R.G."/>
            <person name="Aldridge J.R."/>
            <person name="Warren W.C."/>
            <person name="Bartschat S."/>
            <person name="Kehr S."/>
            <person name="Marz M."/>
            <person name="Stadler P.F."/>
            <person name="Smith J."/>
            <person name="Kraus R.H."/>
            <person name="Zhao Y."/>
            <person name="Ren L."/>
            <person name="Fei J."/>
            <person name="Morisson M."/>
            <person name="Kaiser P."/>
            <person name="Griffin D.K."/>
            <person name="Rao M."/>
            <person name="Pitel F."/>
            <person name="Wang J."/>
            <person name="Li N."/>
        </authorList>
    </citation>
    <scope>NUCLEOTIDE SEQUENCE [LARGE SCALE GENOMIC DNA]</scope>
</reference>
<keyword evidence="3" id="KW-1185">Reference proteome</keyword>
<protein>
    <submittedName>
        <fullName evidence="2">Uncharacterized protein</fullName>
    </submittedName>
</protein>
<feature type="region of interest" description="Disordered" evidence="1">
    <location>
        <begin position="258"/>
        <end position="283"/>
    </location>
</feature>
<sequence>MHAVTHMLPFTDFKLQETVKGLSSTASKAALVCESSRFPGDKFNSSFVVRGVQSHTSSDSSRALLLSRLRVHTHRAAPGWAPCPEEPGDSATVLLRPQHPTCGRWQGCAVGPGSPCAEETRRSTATALLRVLSWGVPKRPHLVVLAAIPASRARGTVLRAESSREIPSSVNRSFTVTVLRLCIFLERLRFSYPPLFLVYKAGFTPAPQKGRRLWLPAAPLQTHLHFSPCCQSCPEEDSPVDELHEPCKSLRACEATAPPLPEHPAMAQGPSLHQSHSPTKTTEPLALNEQQKLGQDSLGPSTWGLPPPCCLWLLPPHGPQPKVGITTPQPGSPHIPGCPGTTLDLLPPALLQLPVSTPSRSRVAAHSRRHHADTSGAWLITWPSGGCGSGLDTWSTQTSPGCHLPPAASLLHCHQPPVAETLNCAKLQNLLGSAAQCLANPTWSTVFTSTTACCGFCALAAAEPVLAHSSSTVTCGTAGGPHQYAA</sequence>
<dbReference type="EMBL" id="KB743859">
    <property type="protein sequence ID" value="EOA96853.1"/>
    <property type="molecule type" value="Genomic_DNA"/>
</dbReference>